<reference evidence="9" key="1">
    <citation type="journal article" date="2015" name="PeerJ">
        <title>First genomic representation of candidate bacterial phylum KSB3 points to enhanced environmental sensing as a trigger of wastewater bulking.</title>
        <authorList>
            <person name="Sekiguchi Y."/>
            <person name="Ohashi A."/>
            <person name="Parks D.H."/>
            <person name="Yamauchi T."/>
            <person name="Tyson G.W."/>
            <person name="Hugenholtz P."/>
        </authorList>
    </citation>
    <scope>NUCLEOTIDE SEQUENCE [LARGE SCALE GENOMIC DNA]</scope>
</reference>
<dbReference type="EMBL" id="DF820466">
    <property type="protein sequence ID" value="GAK57492.1"/>
    <property type="molecule type" value="Genomic_DNA"/>
</dbReference>
<organism evidence="9">
    <name type="scientific">Vecturithrix granuli</name>
    <dbReference type="NCBI Taxonomy" id="1499967"/>
    <lineage>
        <taxon>Bacteria</taxon>
        <taxon>Candidatus Moduliflexota</taxon>
        <taxon>Candidatus Vecturitrichia</taxon>
        <taxon>Candidatus Vecturitrichales</taxon>
        <taxon>Candidatus Vecturitrichaceae</taxon>
        <taxon>Candidatus Vecturithrix</taxon>
    </lineage>
</organism>
<dbReference type="STRING" id="1499967.U27_04459"/>
<dbReference type="CDD" id="cd06225">
    <property type="entry name" value="HAMP"/>
    <property type="match status" value="1"/>
</dbReference>
<feature type="compositionally biased region" description="Basic and acidic residues" evidence="5">
    <location>
        <begin position="493"/>
        <end position="509"/>
    </location>
</feature>
<dbReference type="SUPFAM" id="SSF58104">
    <property type="entry name" value="Methyl-accepting chemotaxis protein (MCP) signaling domain"/>
    <property type="match status" value="1"/>
</dbReference>
<dbReference type="PROSITE" id="PS50111">
    <property type="entry name" value="CHEMOTAXIS_TRANSDUC_2"/>
    <property type="match status" value="1"/>
</dbReference>
<keyword evidence="4" id="KW-0175">Coiled coil</keyword>
<evidence type="ECO:0000256" key="5">
    <source>
        <dbReference type="SAM" id="MobiDB-lite"/>
    </source>
</evidence>
<dbReference type="PANTHER" id="PTHR43531:SF11">
    <property type="entry name" value="METHYL-ACCEPTING CHEMOTAXIS PROTEIN 3"/>
    <property type="match status" value="1"/>
</dbReference>
<evidence type="ECO:0000313" key="10">
    <source>
        <dbReference type="Proteomes" id="UP000030661"/>
    </source>
</evidence>
<keyword evidence="6" id="KW-1133">Transmembrane helix</keyword>
<dbReference type="HOGENOM" id="CLU_000445_107_16_0"/>
<dbReference type="GO" id="GO:0004888">
    <property type="term" value="F:transmembrane signaling receptor activity"/>
    <property type="evidence" value="ECO:0007669"/>
    <property type="project" value="TreeGrafter"/>
</dbReference>
<evidence type="ECO:0000256" key="2">
    <source>
        <dbReference type="ARBA" id="ARBA00029447"/>
    </source>
</evidence>
<evidence type="ECO:0000256" key="1">
    <source>
        <dbReference type="ARBA" id="ARBA00022500"/>
    </source>
</evidence>
<dbReference type="Pfam" id="PF00672">
    <property type="entry name" value="HAMP"/>
    <property type="match status" value="1"/>
</dbReference>
<feature type="compositionally biased region" description="Low complexity" evidence="5">
    <location>
        <begin position="474"/>
        <end position="483"/>
    </location>
</feature>
<dbReference type="GO" id="GO:0005886">
    <property type="term" value="C:plasma membrane"/>
    <property type="evidence" value="ECO:0007669"/>
    <property type="project" value="TreeGrafter"/>
</dbReference>
<evidence type="ECO:0000256" key="3">
    <source>
        <dbReference type="PROSITE-ProRule" id="PRU00284"/>
    </source>
</evidence>
<dbReference type="SMART" id="SM00304">
    <property type="entry name" value="HAMP"/>
    <property type="match status" value="1"/>
</dbReference>
<feature type="coiled-coil region" evidence="4">
    <location>
        <begin position="426"/>
        <end position="453"/>
    </location>
</feature>
<dbReference type="InterPro" id="IPR004089">
    <property type="entry name" value="MCPsignal_dom"/>
</dbReference>
<protein>
    <submittedName>
        <fullName evidence="9">Methyl-accepting chemotaxis sensory transducer</fullName>
    </submittedName>
</protein>
<evidence type="ECO:0000256" key="4">
    <source>
        <dbReference type="SAM" id="Coils"/>
    </source>
</evidence>
<dbReference type="FunFam" id="1.10.287.950:FF:000001">
    <property type="entry name" value="Methyl-accepting chemotaxis sensory transducer"/>
    <property type="match status" value="1"/>
</dbReference>
<dbReference type="AlphaFoldDB" id="A0A081BYT7"/>
<feature type="domain" description="Methyl-accepting transducer" evidence="7">
    <location>
        <begin position="240"/>
        <end position="455"/>
    </location>
</feature>
<dbReference type="SMART" id="SM00283">
    <property type="entry name" value="MA"/>
    <property type="match status" value="1"/>
</dbReference>
<dbReference type="InterPro" id="IPR051310">
    <property type="entry name" value="MCP_chemotaxis"/>
</dbReference>
<feature type="region of interest" description="Disordered" evidence="5">
    <location>
        <begin position="474"/>
        <end position="535"/>
    </location>
</feature>
<dbReference type="InterPro" id="IPR003660">
    <property type="entry name" value="HAMP_dom"/>
</dbReference>
<dbReference type="GO" id="GO:0006935">
    <property type="term" value="P:chemotaxis"/>
    <property type="evidence" value="ECO:0007669"/>
    <property type="project" value="UniProtKB-KW"/>
</dbReference>
<feature type="coiled-coil region" evidence="4">
    <location>
        <begin position="266"/>
        <end position="293"/>
    </location>
</feature>
<dbReference type="Pfam" id="PF00015">
    <property type="entry name" value="MCPsignal"/>
    <property type="match status" value="1"/>
</dbReference>
<evidence type="ECO:0000313" key="9">
    <source>
        <dbReference type="EMBL" id="GAK57492.1"/>
    </source>
</evidence>
<keyword evidence="1" id="KW-0145">Chemotaxis</keyword>
<dbReference type="PROSITE" id="PS50885">
    <property type="entry name" value="HAMP"/>
    <property type="match status" value="1"/>
</dbReference>
<name>A0A081BYT7_VECG1</name>
<dbReference type="PANTHER" id="PTHR43531">
    <property type="entry name" value="PROTEIN ICFG"/>
    <property type="match status" value="1"/>
</dbReference>
<dbReference type="eggNOG" id="COG0840">
    <property type="taxonomic scope" value="Bacteria"/>
</dbReference>
<gene>
    <name evidence="9" type="ORF">U27_04459</name>
</gene>
<dbReference type="Proteomes" id="UP000030661">
    <property type="component" value="Unassembled WGS sequence"/>
</dbReference>
<proteinExistence type="inferred from homology"/>
<feature type="transmembrane region" description="Helical" evidence="6">
    <location>
        <begin position="15"/>
        <end position="37"/>
    </location>
</feature>
<keyword evidence="6" id="KW-0472">Membrane</keyword>
<dbReference type="GO" id="GO:0007165">
    <property type="term" value="P:signal transduction"/>
    <property type="evidence" value="ECO:0007669"/>
    <property type="project" value="UniProtKB-KW"/>
</dbReference>
<feature type="domain" description="HAMP" evidence="8">
    <location>
        <begin position="183"/>
        <end position="235"/>
    </location>
</feature>
<keyword evidence="10" id="KW-1185">Reference proteome</keyword>
<accession>A0A081BYT7</accession>
<dbReference type="Gene3D" id="1.10.287.950">
    <property type="entry name" value="Methyl-accepting chemotaxis protein"/>
    <property type="match status" value="1"/>
</dbReference>
<keyword evidence="3" id="KW-0807">Transducer</keyword>
<keyword evidence="6" id="KW-0812">Transmembrane</keyword>
<comment type="similarity">
    <text evidence="2">Belongs to the methyl-accepting chemotaxis (MCP) protein family.</text>
</comment>
<evidence type="ECO:0000259" key="8">
    <source>
        <dbReference type="PROSITE" id="PS50885"/>
    </source>
</evidence>
<sequence length="535" mass="58976">MAKEKKASRGRRKSLLLKVSVLVILTITIFLLLFGIYQYQTRSVSMTQALKEQAELAAIRLATSLRKAIFDYDEAMARNVILAEMKSNIISGVFVLEGETLLYAFSRTGTGEIIEKSELLPEQGYFTTSQKIESDEVMLGEVKVFVTSQYLQEELAESLIETAIQVLVLDALIVIVLTLLVRGILLQPLSQVVEFVSRLADGDLTHTLTVDREDEMGVLLRAINQMIMKLQKVLTDIKSGANNVALGSQQMSRGAIEMSKGATHQAASAEEASASMEQMAANIRQNADNAQQTEKIALQAAHNAREGGKAVIETVNAMQEISKKILLIEDIVRQTRMLSLNATIEAARAQEHGRGFAVVASEVRGLAERSQTAAAEINTLATTSVAIAEKAGQMLEKLVPDIEKTSELVQEISAASHEQNTGVEQINKAIQQLDQIIQQNASLSQQMSSTSEELASQAEQLQYSVAFFHLAEESAQSDSSEASAKSRRTSIAQRRDDTEPEITRRTEQRARHHAISPRNGELGYDQFDDEFTRYE</sequence>
<evidence type="ECO:0000256" key="6">
    <source>
        <dbReference type="SAM" id="Phobius"/>
    </source>
</evidence>
<evidence type="ECO:0000259" key="7">
    <source>
        <dbReference type="PROSITE" id="PS50111"/>
    </source>
</evidence>